<dbReference type="Pfam" id="PF00400">
    <property type="entry name" value="WD40"/>
    <property type="match status" value="3"/>
</dbReference>
<keyword evidence="2" id="KW-0677">Repeat</keyword>
<feature type="region of interest" description="Disordered" evidence="3">
    <location>
        <begin position="1"/>
        <end position="53"/>
    </location>
</feature>
<feature type="non-terminal residue" evidence="4">
    <location>
        <position position="337"/>
    </location>
</feature>
<protein>
    <submittedName>
        <fullName evidence="4">Uncharacterized protein</fullName>
    </submittedName>
</protein>
<dbReference type="InterPro" id="IPR019775">
    <property type="entry name" value="WD40_repeat_CS"/>
</dbReference>
<sequence length="337" mass="35722">KLANDSKTKRDQLNKDQTAAKKKMDDGAKKVTAADTEYKKLEEPRQQAANEAKLSKEALIKSAAEKKTAEGQKTAADQQQKTADAAAKTAKDVLAQSGQPVRTIAFSADGLTVVTGGDDQKLHLWNAATGKENDSFVCHKGVIRFVVFTASGQILSVGADKKAALCDPVAQWKLERTVGTGDEKSPIIDRATVLAFSHDGTQLAVGSGEPSRSGTVQVFAVASGKLTRNFQEVHSDTVMGLQFNAAGTQIASGAADKFAKVTNLADGKILHAFEGHSHHVLGVAWQHNGRILASVGADKEIKVWNVITGERAGKGTGYGKEVTSIHFVGYTDQAVLS</sequence>
<dbReference type="PROSITE" id="PS50082">
    <property type="entry name" value="WD_REPEATS_2"/>
    <property type="match status" value="2"/>
</dbReference>
<dbReference type="EMBL" id="UINC01111307">
    <property type="protein sequence ID" value="SVC79425.1"/>
    <property type="molecule type" value="Genomic_DNA"/>
</dbReference>
<feature type="compositionally biased region" description="Basic and acidic residues" evidence="3">
    <location>
        <begin position="1"/>
        <end position="29"/>
    </location>
</feature>
<proteinExistence type="predicted"/>
<evidence type="ECO:0000256" key="1">
    <source>
        <dbReference type="ARBA" id="ARBA00022574"/>
    </source>
</evidence>
<dbReference type="PROSITE" id="PS50294">
    <property type="entry name" value="WD_REPEATS_REGION"/>
    <property type="match status" value="2"/>
</dbReference>
<accession>A0A382Q3C4</accession>
<feature type="non-terminal residue" evidence="4">
    <location>
        <position position="1"/>
    </location>
</feature>
<dbReference type="PANTHER" id="PTHR19879">
    <property type="entry name" value="TRANSCRIPTION INITIATION FACTOR TFIID"/>
    <property type="match status" value="1"/>
</dbReference>
<dbReference type="PROSITE" id="PS00678">
    <property type="entry name" value="WD_REPEATS_1"/>
    <property type="match status" value="2"/>
</dbReference>
<evidence type="ECO:0000313" key="4">
    <source>
        <dbReference type="EMBL" id="SVC79425.1"/>
    </source>
</evidence>
<dbReference type="SUPFAM" id="SSF50998">
    <property type="entry name" value="Quinoprotein alcohol dehydrogenase-like"/>
    <property type="match status" value="1"/>
</dbReference>
<dbReference type="SMART" id="SM00320">
    <property type="entry name" value="WD40"/>
    <property type="match status" value="4"/>
</dbReference>
<keyword evidence="1" id="KW-0853">WD repeat</keyword>
<dbReference type="InterPro" id="IPR015943">
    <property type="entry name" value="WD40/YVTN_repeat-like_dom_sf"/>
</dbReference>
<dbReference type="InterPro" id="IPR011047">
    <property type="entry name" value="Quinoprotein_ADH-like_sf"/>
</dbReference>
<dbReference type="AlphaFoldDB" id="A0A382Q3C4"/>
<dbReference type="Gene3D" id="2.130.10.10">
    <property type="entry name" value="YVTN repeat-like/Quinoprotein amine dehydrogenase"/>
    <property type="match status" value="2"/>
</dbReference>
<gene>
    <name evidence="4" type="ORF">METZ01_LOCUS332279</name>
</gene>
<feature type="compositionally biased region" description="Basic and acidic residues" evidence="3">
    <location>
        <begin position="36"/>
        <end position="45"/>
    </location>
</feature>
<dbReference type="InterPro" id="IPR001680">
    <property type="entry name" value="WD40_rpt"/>
</dbReference>
<organism evidence="4">
    <name type="scientific">marine metagenome</name>
    <dbReference type="NCBI Taxonomy" id="408172"/>
    <lineage>
        <taxon>unclassified sequences</taxon>
        <taxon>metagenomes</taxon>
        <taxon>ecological metagenomes</taxon>
    </lineage>
</organism>
<reference evidence="4" key="1">
    <citation type="submission" date="2018-05" db="EMBL/GenBank/DDBJ databases">
        <authorList>
            <person name="Lanie J.A."/>
            <person name="Ng W.-L."/>
            <person name="Kazmierczak K.M."/>
            <person name="Andrzejewski T.M."/>
            <person name="Davidsen T.M."/>
            <person name="Wayne K.J."/>
            <person name="Tettelin H."/>
            <person name="Glass J.I."/>
            <person name="Rusch D."/>
            <person name="Podicherti R."/>
            <person name="Tsui H.-C.T."/>
            <person name="Winkler M.E."/>
        </authorList>
    </citation>
    <scope>NUCLEOTIDE SEQUENCE</scope>
</reference>
<name>A0A382Q3C4_9ZZZZ</name>
<dbReference type="PANTHER" id="PTHR19879:SF9">
    <property type="entry name" value="TRANSCRIPTION INITIATION FACTOR TFIID SUBUNIT 5"/>
    <property type="match status" value="1"/>
</dbReference>
<evidence type="ECO:0000256" key="3">
    <source>
        <dbReference type="SAM" id="MobiDB-lite"/>
    </source>
</evidence>
<evidence type="ECO:0000256" key="2">
    <source>
        <dbReference type="ARBA" id="ARBA00022737"/>
    </source>
</evidence>